<comment type="caution">
    <text evidence="2">The sequence shown here is derived from an EMBL/GenBank/DDBJ whole genome shotgun (WGS) entry which is preliminary data.</text>
</comment>
<accession>A0AAV7T1R3</accession>
<dbReference type="AlphaFoldDB" id="A0AAV7T1R3"/>
<reference evidence="2" key="1">
    <citation type="journal article" date="2022" name="bioRxiv">
        <title>Sequencing and chromosome-scale assembly of the giantPleurodeles waltlgenome.</title>
        <authorList>
            <person name="Brown T."/>
            <person name="Elewa A."/>
            <person name="Iarovenko S."/>
            <person name="Subramanian E."/>
            <person name="Araus A.J."/>
            <person name="Petzold A."/>
            <person name="Susuki M."/>
            <person name="Suzuki K.-i.T."/>
            <person name="Hayashi T."/>
            <person name="Toyoda A."/>
            <person name="Oliveira C."/>
            <person name="Osipova E."/>
            <person name="Leigh N.D."/>
            <person name="Simon A."/>
            <person name="Yun M.H."/>
        </authorList>
    </citation>
    <scope>NUCLEOTIDE SEQUENCE</scope>
    <source>
        <strain evidence="2">20211129_DDA</strain>
        <tissue evidence="2">Liver</tissue>
    </source>
</reference>
<protein>
    <submittedName>
        <fullName evidence="2">Uncharacterized protein</fullName>
    </submittedName>
</protein>
<name>A0AAV7T1R3_PLEWA</name>
<feature type="region of interest" description="Disordered" evidence="1">
    <location>
        <begin position="1"/>
        <end position="44"/>
    </location>
</feature>
<keyword evidence="3" id="KW-1185">Reference proteome</keyword>
<gene>
    <name evidence="2" type="ORF">NDU88_002202</name>
</gene>
<evidence type="ECO:0000256" key="1">
    <source>
        <dbReference type="SAM" id="MobiDB-lite"/>
    </source>
</evidence>
<dbReference type="Proteomes" id="UP001066276">
    <property type="component" value="Chromosome 4_1"/>
</dbReference>
<feature type="region of interest" description="Disordered" evidence="1">
    <location>
        <begin position="57"/>
        <end position="86"/>
    </location>
</feature>
<evidence type="ECO:0000313" key="3">
    <source>
        <dbReference type="Proteomes" id="UP001066276"/>
    </source>
</evidence>
<organism evidence="2 3">
    <name type="scientific">Pleurodeles waltl</name>
    <name type="common">Iberian ribbed newt</name>
    <dbReference type="NCBI Taxonomy" id="8319"/>
    <lineage>
        <taxon>Eukaryota</taxon>
        <taxon>Metazoa</taxon>
        <taxon>Chordata</taxon>
        <taxon>Craniata</taxon>
        <taxon>Vertebrata</taxon>
        <taxon>Euteleostomi</taxon>
        <taxon>Amphibia</taxon>
        <taxon>Batrachia</taxon>
        <taxon>Caudata</taxon>
        <taxon>Salamandroidea</taxon>
        <taxon>Salamandridae</taxon>
        <taxon>Pleurodelinae</taxon>
        <taxon>Pleurodeles</taxon>
    </lineage>
</organism>
<dbReference type="EMBL" id="JANPWB010000007">
    <property type="protein sequence ID" value="KAJ1170324.1"/>
    <property type="molecule type" value="Genomic_DNA"/>
</dbReference>
<evidence type="ECO:0000313" key="2">
    <source>
        <dbReference type="EMBL" id="KAJ1170324.1"/>
    </source>
</evidence>
<proteinExistence type="predicted"/>
<sequence>MCHGPTDTVRTPQYPRGTIASGLPDPDALLTPSNPRQHPGDDGIRKSLLNVTWRAAAAPAGTPKEAVGGGTRRTPGEVGRTVRVNT</sequence>